<dbReference type="InterPro" id="IPR015413">
    <property type="entry name" value="Methionyl/Leucyl_tRNA_Synth"/>
</dbReference>
<dbReference type="HAMAP" id="MF_00098">
    <property type="entry name" value="Met_tRNA_synth_type1"/>
    <property type="match status" value="1"/>
</dbReference>
<feature type="binding site" evidence="16">
    <location>
        <position position="148"/>
    </location>
    <ligand>
        <name>Zn(2+)</name>
        <dbReference type="ChEBI" id="CHEBI:29105"/>
    </ligand>
</feature>
<dbReference type="GO" id="GO:0005829">
    <property type="term" value="C:cytosol"/>
    <property type="evidence" value="ECO:0007669"/>
    <property type="project" value="TreeGrafter"/>
</dbReference>
<dbReference type="RefSeq" id="WP_168108341.1">
    <property type="nucleotide sequence ID" value="NZ_VTOX01000005.1"/>
</dbReference>
<dbReference type="Pfam" id="PF19303">
    <property type="entry name" value="Anticodon_3"/>
    <property type="match status" value="1"/>
</dbReference>
<dbReference type="CDD" id="cd02800">
    <property type="entry name" value="tRNA_bind_EcMetRS_like"/>
    <property type="match status" value="1"/>
</dbReference>
<evidence type="ECO:0000256" key="16">
    <source>
        <dbReference type="HAMAP-Rule" id="MF_00098"/>
    </source>
</evidence>
<evidence type="ECO:0000256" key="6">
    <source>
        <dbReference type="ARBA" id="ARBA00022555"/>
    </source>
</evidence>
<dbReference type="NCBIfam" id="TIGR00398">
    <property type="entry name" value="metG"/>
    <property type="match status" value="1"/>
</dbReference>
<dbReference type="InterPro" id="IPR004495">
    <property type="entry name" value="Met-tRNA-synth_bsu_C"/>
</dbReference>
<evidence type="ECO:0000259" key="18">
    <source>
        <dbReference type="PROSITE" id="PS50886"/>
    </source>
</evidence>
<feature type="domain" description="TRNA-binding" evidence="18">
    <location>
        <begin position="592"/>
        <end position="698"/>
    </location>
</feature>
<dbReference type="SUPFAM" id="SSF52374">
    <property type="entry name" value="Nucleotidylyl transferase"/>
    <property type="match status" value="1"/>
</dbReference>
<feature type="binding site" evidence="16">
    <location>
        <position position="346"/>
    </location>
    <ligand>
        <name>ATP</name>
        <dbReference type="ChEBI" id="CHEBI:30616"/>
    </ligand>
</feature>
<dbReference type="CDD" id="cd00814">
    <property type="entry name" value="MetRS_core"/>
    <property type="match status" value="1"/>
</dbReference>
<comment type="subunit">
    <text evidence="4 16">Homodimer.</text>
</comment>
<name>A0A7X6DHF1_9BURK</name>
<dbReference type="SUPFAM" id="SSF57770">
    <property type="entry name" value="Methionyl-tRNA synthetase (MetRS), Zn-domain"/>
    <property type="match status" value="1"/>
</dbReference>
<evidence type="ECO:0000256" key="4">
    <source>
        <dbReference type="ARBA" id="ARBA00011738"/>
    </source>
</evidence>
<dbReference type="SUPFAM" id="SSF47323">
    <property type="entry name" value="Anticodon-binding domain of a subclass of class I aminoacyl-tRNA synthetases"/>
    <property type="match status" value="1"/>
</dbReference>
<feature type="binding site" evidence="16">
    <location>
        <position position="161"/>
    </location>
    <ligand>
        <name>Zn(2+)</name>
        <dbReference type="ChEBI" id="CHEBI:29105"/>
    </ligand>
</feature>
<dbReference type="GO" id="GO:0004825">
    <property type="term" value="F:methionine-tRNA ligase activity"/>
    <property type="evidence" value="ECO:0007669"/>
    <property type="project" value="UniProtKB-UniRule"/>
</dbReference>
<evidence type="ECO:0000256" key="8">
    <source>
        <dbReference type="ARBA" id="ARBA00022723"/>
    </source>
</evidence>
<dbReference type="InterPro" id="IPR014758">
    <property type="entry name" value="Met-tRNA_synth"/>
</dbReference>
<dbReference type="InterPro" id="IPR012340">
    <property type="entry name" value="NA-bd_OB-fold"/>
</dbReference>
<keyword evidence="13 16" id="KW-0648">Protein biosynthesis</keyword>
<dbReference type="Pfam" id="PF01588">
    <property type="entry name" value="tRNA_bind"/>
    <property type="match status" value="1"/>
</dbReference>
<comment type="subcellular location">
    <subcellularLocation>
        <location evidence="2 16">Cytoplasm</location>
    </subcellularLocation>
</comment>
<dbReference type="PANTHER" id="PTHR45765:SF1">
    <property type="entry name" value="METHIONINE--TRNA LIGASE, CYTOPLASMIC"/>
    <property type="match status" value="1"/>
</dbReference>
<comment type="similarity">
    <text evidence="3 16">Belongs to the class-I aminoacyl-tRNA synthetase family. MetG type 1 subfamily.</text>
</comment>
<protein>
    <recommendedName>
        <fullName evidence="16">Methionine--tRNA ligase</fullName>
        <ecNumber evidence="16">6.1.1.10</ecNumber>
    </recommendedName>
    <alternativeName>
        <fullName evidence="16">Methionyl-tRNA synthetase</fullName>
        <shortName evidence="16">MetRS</shortName>
    </alternativeName>
</protein>
<dbReference type="Gene3D" id="1.10.730.10">
    <property type="entry name" value="Isoleucyl-tRNA Synthetase, Domain 1"/>
    <property type="match status" value="1"/>
</dbReference>
<dbReference type="SUPFAM" id="SSF50249">
    <property type="entry name" value="Nucleic acid-binding proteins"/>
    <property type="match status" value="1"/>
</dbReference>
<dbReference type="Pfam" id="PF09334">
    <property type="entry name" value="tRNA-synt_1g"/>
    <property type="match status" value="1"/>
</dbReference>
<dbReference type="FunFam" id="2.40.50.140:FF:000042">
    <property type="entry name" value="Methionine--tRNA ligase"/>
    <property type="match status" value="1"/>
</dbReference>
<dbReference type="PROSITE" id="PS50886">
    <property type="entry name" value="TRBD"/>
    <property type="match status" value="1"/>
</dbReference>
<dbReference type="AlphaFoldDB" id="A0A7X6DHF1"/>
<evidence type="ECO:0000256" key="11">
    <source>
        <dbReference type="ARBA" id="ARBA00022840"/>
    </source>
</evidence>
<accession>A0A7X6DHF1</accession>
<evidence type="ECO:0000256" key="9">
    <source>
        <dbReference type="ARBA" id="ARBA00022741"/>
    </source>
</evidence>
<feature type="binding site" evidence="16">
    <location>
        <position position="145"/>
    </location>
    <ligand>
        <name>Zn(2+)</name>
        <dbReference type="ChEBI" id="CHEBI:29105"/>
    </ligand>
</feature>
<comment type="catalytic activity">
    <reaction evidence="15 16">
        <text>tRNA(Met) + L-methionine + ATP = L-methionyl-tRNA(Met) + AMP + diphosphate</text>
        <dbReference type="Rhea" id="RHEA:13481"/>
        <dbReference type="Rhea" id="RHEA-COMP:9667"/>
        <dbReference type="Rhea" id="RHEA-COMP:9698"/>
        <dbReference type="ChEBI" id="CHEBI:30616"/>
        <dbReference type="ChEBI" id="CHEBI:33019"/>
        <dbReference type="ChEBI" id="CHEBI:57844"/>
        <dbReference type="ChEBI" id="CHEBI:78442"/>
        <dbReference type="ChEBI" id="CHEBI:78530"/>
        <dbReference type="ChEBI" id="CHEBI:456215"/>
        <dbReference type="EC" id="6.1.1.10"/>
    </reaction>
</comment>
<gene>
    <name evidence="16 19" type="primary">metG</name>
    <name evidence="19" type="ORF">RAMLITH_15425</name>
</gene>
<evidence type="ECO:0000256" key="2">
    <source>
        <dbReference type="ARBA" id="ARBA00004496"/>
    </source>
</evidence>
<reference evidence="19 20" key="1">
    <citation type="journal article" date="2020" name="Nature">
        <title>Bacterial chemolithoautotrophy via manganese oxidation.</title>
        <authorList>
            <person name="Yu H."/>
            <person name="Leadbetter J.R."/>
        </authorList>
    </citation>
    <scope>NUCLEOTIDE SEQUENCE [LARGE SCALE GENOMIC DNA]</scope>
    <source>
        <strain evidence="19 20">RBP-1</strain>
    </source>
</reference>
<keyword evidence="11 16" id="KW-0067">ATP-binding</keyword>
<comment type="cofactor">
    <cofactor evidence="16">
        <name>Zn(2+)</name>
        <dbReference type="ChEBI" id="CHEBI:29105"/>
    </cofactor>
    <text evidence="16">Binds 1 zinc ion per subunit.</text>
</comment>
<feature type="short sequence motif" description="'KMSKS' region" evidence="16">
    <location>
        <begin position="343"/>
        <end position="347"/>
    </location>
</feature>
<evidence type="ECO:0000256" key="3">
    <source>
        <dbReference type="ARBA" id="ARBA00008258"/>
    </source>
</evidence>
<keyword evidence="7 16" id="KW-0436">Ligase</keyword>
<dbReference type="Gene3D" id="2.20.28.20">
    <property type="entry name" value="Methionyl-tRNA synthetase, Zn-domain"/>
    <property type="match status" value="1"/>
</dbReference>
<comment type="caution">
    <text evidence="19">The sequence shown here is derived from an EMBL/GenBank/DDBJ whole genome shotgun (WGS) entry which is preliminary data.</text>
</comment>
<feature type="binding site" evidence="16">
    <location>
        <position position="158"/>
    </location>
    <ligand>
        <name>Zn(2+)</name>
        <dbReference type="ChEBI" id="CHEBI:29105"/>
    </ligand>
</feature>
<dbReference type="CDD" id="cd07957">
    <property type="entry name" value="Anticodon_Ia_Met"/>
    <property type="match status" value="1"/>
</dbReference>
<dbReference type="InterPro" id="IPR009080">
    <property type="entry name" value="tRNAsynth_Ia_anticodon-bd"/>
</dbReference>
<organism evidence="19 20">
    <name type="scientific">Ramlibacter lithotrophicus</name>
    <dbReference type="NCBI Taxonomy" id="2606681"/>
    <lineage>
        <taxon>Bacteria</taxon>
        <taxon>Pseudomonadati</taxon>
        <taxon>Pseudomonadota</taxon>
        <taxon>Betaproteobacteria</taxon>
        <taxon>Burkholderiales</taxon>
        <taxon>Comamonadaceae</taxon>
        <taxon>Ramlibacter</taxon>
    </lineage>
</organism>
<dbReference type="GO" id="GO:0046872">
    <property type="term" value="F:metal ion binding"/>
    <property type="evidence" value="ECO:0007669"/>
    <property type="project" value="UniProtKB-KW"/>
</dbReference>
<dbReference type="PRINTS" id="PR01041">
    <property type="entry name" value="TRNASYNTHMET"/>
</dbReference>
<keyword evidence="20" id="KW-1185">Reference proteome</keyword>
<dbReference type="GO" id="GO:0006431">
    <property type="term" value="P:methionyl-tRNA aminoacylation"/>
    <property type="evidence" value="ECO:0007669"/>
    <property type="project" value="UniProtKB-UniRule"/>
</dbReference>
<dbReference type="GO" id="GO:0005524">
    <property type="term" value="F:ATP binding"/>
    <property type="evidence" value="ECO:0007669"/>
    <property type="project" value="UniProtKB-UniRule"/>
</dbReference>
<feature type="short sequence motif" description="'HIGH' region" evidence="16">
    <location>
        <begin position="14"/>
        <end position="24"/>
    </location>
</feature>
<evidence type="ECO:0000256" key="12">
    <source>
        <dbReference type="ARBA" id="ARBA00022884"/>
    </source>
</evidence>
<feature type="region of interest" description="Disordered" evidence="17">
    <location>
        <begin position="556"/>
        <end position="584"/>
    </location>
</feature>
<dbReference type="Proteomes" id="UP000521868">
    <property type="component" value="Unassembled WGS sequence"/>
</dbReference>
<evidence type="ECO:0000256" key="14">
    <source>
        <dbReference type="ARBA" id="ARBA00023146"/>
    </source>
</evidence>
<evidence type="ECO:0000313" key="19">
    <source>
        <dbReference type="EMBL" id="NKE67214.1"/>
    </source>
</evidence>
<keyword evidence="6 16" id="KW-0820">tRNA-binding</keyword>
<evidence type="ECO:0000256" key="1">
    <source>
        <dbReference type="ARBA" id="ARBA00003314"/>
    </source>
</evidence>
<dbReference type="PANTHER" id="PTHR45765">
    <property type="entry name" value="METHIONINE--TRNA LIGASE"/>
    <property type="match status" value="1"/>
</dbReference>
<keyword evidence="12 16" id="KW-0694">RNA-binding</keyword>
<dbReference type="Gene3D" id="2.40.50.140">
    <property type="entry name" value="Nucleic acid-binding proteins"/>
    <property type="match status" value="1"/>
</dbReference>
<keyword evidence="9 16" id="KW-0547">Nucleotide-binding</keyword>
<evidence type="ECO:0000256" key="10">
    <source>
        <dbReference type="ARBA" id="ARBA00022833"/>
    </source>
</evidence>
<keyword evidence="10 16" id="KW-0862">Zinc</keyword>
<evidence type="ECO:0000256" key="15">
    <source>
        <dbReference type="ARBA" id="ARBA00047364"/>
    </source>
</evidence>
<proteinExistence type="inferred from homology"/>
<dbReference type="EMBL" id="VTOX01000005">
    <property type="protein sequence ID" value="NKE67214.1"/>
    <property type="molecule type" value="Genomic_DNA"/>
</dbReference>
<dbReference type="PROSITE" id="PS00178">
    <property type="entry name" value="AA_TRNA_LIGASE_I"/>
    <property type="match status" value="1"/>
</dbReference>
<dbReference type="InterPro" id="IPR014729">
    <property type="entry name" value="Rossmann-like_a/b/a_fold"/>
</dbReference>
<comment type="function">
    <text evidence="1 16">Is required not only for elongation of protein synthesis but also for the initiation of all mRNA translation through initiator tRNA(fMet) aminoacylation.</text>
</comment>
<dbReference type="InterPro" id="IPR041872">
    <property type="entry name" value="Anticodon_Met"/>
</dbReference>
<keyword evidence="5 16" id="KW-0963">Cytoplasm</keyword>
<dbReference type="NCBIfam" id="NF001100">
    <property type="entry name" value="PRK00133.1"/>
    <property type="match status" value="1"/>
</dbReference>
<dbReference type="EC" id="6.1.1.10" evidence="16"/>
<dbReference type="InterPro" id="IPR029038">
    <property type="entry name" value="MetRS_Zn"/>
</dbReference>
<evidence type="ECO:0000256" key="5">
    <source>
        <dbReference type="ARBA" id="ARBA00022490"/>
    </source>
</evidence>
<evidence type="ECO:0000256" key="7">
    <source>
        <dbReference type="ARBA" id="ARBA00022598"/>
    </source>
</evidence>
<dbReference type="InterPro" id="IPR033911">
    <property type="entry name" value="MetRS_core"/>
</dbReference>
<keyword evidence="8 16" id="KW-0479">Metal-binding</keyword>
<dbReference type="FunFam" id="2.20.28.20:FF:000001">
    <property type="entry name" value="Methionine--tRNA ligase"/>
    <property type="match status" value="1"/>
</dbReference>
<dbReference type="GO" id="GO:0000049">
    <property type="term" value="F:tRNA binding"/>
    <property type="evidence" value="ECO:0007669"/>
    <property type="project" value="UniProtKB-UniRule"/>
</dbReference>
<feature type="compositionally biased region" description="Gly residues" evidence="17">
    <location>
        <begin position="568"/>
        <end position="584"/>
    </location>
</feature>
<sequence length="698" mass="76825">MPAQRKLFVTTALPYANGKFHIGHIMEYIQADIWVRFQRMHGHMVHFVGADDAHGAPIMIAAEKAGKTPQAFVAEIAAGRKEYLDGFHVRFDNWHSTDSPENTELAQGIYRSLKAAGLIATRTIEQFYDPVKGMFLPDRYIKGECPSCHAKDQYGDSCEVCSSVYAPTDLIEPYSTLSGAKPELRSSEHFFFKLSDPQVVEFLKAWTQDGKLQPEVAKKASEWFEAGMADWDISRDAPYFGIDIPEAPGKYFYVWLDAPIGYLASLKNHFDKGQAKNHWHEASRTGASFDDFVADPSVEQVHFIGKDIVYFHTLFWPAMLQFSGRKTPGQVNVHGFITVSGEKMSKSRGTGIDPLKYLSLGMNPEWLRYYIAAKLNGKVEDVDFNPDDFIARVNADLVGKYVNIASRAAKFIPGGKLAASDFGRFNAAARVEHVAQLYETREYGKALREIMALADEVNLRFDGAAPWKLVKEDRRAEAAEVCSECIELFKVLTACLKPVLPELARQAESFLRCGPLDWRNAAAPLGEGHQIGEYKHLMQRVEGKQIDALFDVPAEAGAAAPPPQPSPKGGGSEQGAGEPGGEAIGGDISIDEFGKVDMRIARVVECKAVEGSTKLLQLTLDVGEGRTRNVFSGIASAYKPEDLTGQLVVVVANLAPRKMKFGVSEGMVLSASHGDTKANPGIFVLKAWPGAQPGMRVR</sequence>
<evidence type="ECO:0000256" key="17">
    <source>
        <dbReference type="SAM" id="MobiDB-lite"/>
    </source>
</evidence>
<evidence type="ECO:0000313" key="20">
    <source>
        <dbReference type="Proteomes" id="UP000521868"/>
    </source>
</evidence>
<dbReference type="NCBIfam" id="TIGR00399">
    <property type="entry name" value="metG_C_term"/>
    <property type="match status" value="1"/>
</dbReference>
<evidence type="ECO:0000256" key="13">
    <source>
        <dbReference type="ARBA" id="ARBA00022917"/>
    </source>
</evidence>
<dbReference type="InterPro" id="IPR001412">
    <property type="entry name" value="aa-tRNA-synth_I_CS"/>
</dbReference>
<dbReference type="Gene3D" id="3.40.50.620">
    <property type="entry name" value="HUPs"/>
    <property type="match status" value="1"/>
</dbReference>
<dbReference type="InterPro" id="IPR023458">
    <property type="entry name" value="Met-tRNA_ligase_1"/>
</dbReference>
<dbReference type="InterPro" id="IPR002547">
    <property type="entry name" value="tRNA-bd_dom"/>
</dbReference>
<keyword evidence="14 16" id="KW-0030">Aminoacyl-tRNA synthetase</keyword>